<keyword evidence="2" id="KW-1185">Reference proteome</keyword>
<dbReference type="AlphaFoldDB" id="A0A553I0D0"/>
<name>A0A553I0D0_9PEZI</name>
<protein>
    <submittedName>
        <fullName evidence="1">Uncharacterized protein</fullName>
    </submittedName>
</protein>
<gene>
    <name evidence="1" type="ORF">FHL15_005328</name>
</gene>
<dbReference type="EMBL" id="VFLP01000027">
    <property type="protein sequence ID" value="TRX93652.1"/>
    <property type="molecule type" value="Genomic_DNA"/>
</dbReference>
<reference evidence="2" key="1">
    <citation type="submission" date="2019-06" db="EMBL/GenBank/DDBJ databases">
        <title>Draft genome sequence of the griseofulvin-producing fungus Xylaria cubensis strain G536.</title>
        <authorList>
            <person name="Mead M.E."/>
            <person name="Raja H.A."/>
            <person name="Steenwyk J.L."/>
            <person name="Knowles S.L."/>
            <person name="Oberlies N.H."/>
            <person name="Rokas A."/>
        </authorList>
    </citation>
    <scope>NUCLEOTIDE SEQUENCE [LARGE SCALE GENOMIC DNA]</scope>
    <source>
        <strain evidence="2">G536</strain>
    </source>
</reference>
<accession>A0A553I0D0</accession>
<proteinExistence type="predicted"/>
<evidence type="ECO:0000313" key="1">
    <source>
        <dbReference type="EMBL" id="TRX93652.1"/>
    </source>
</evidence>
<dbReference type="Proteomes" id="UP000319160">
    <property type="component" value="Unassembled WGS sequence"/>
</dbReference>
<sequence length="382" mass="42612">MQPMQPDAFLSLAHTPYADNLIINALPNTQVTQRYYPTELGLANLPYQIRRSYNVGLLTNEASILNSSSDLSDLFDRSALLYPSDIFAPSDYNQPETTRARCFMQSLPAQVIPMTESTIKITTKSPAGQVQEVLQYSNIQWKRFLVRRYLDLPAFVTSLTRPPQIITTEEAPGLGTKSAWRDVPAQQQQSLINDVKERLKQEEIPLPGDDLEKAIQWRMPQVFKAHKAKTAGSANLVVEASNESANTTSVSRAQHRFDPKIQPSYLGIPTTFGFNRLHTGTTGHSKPRPPKPRRPKALYMMRASAAVHDNDGTVVSVVVGCYTAPYFDYAKNEGSSQASAEEGAKPRARSVLLITAERAVGLGRGRTRYWDNGRDDPVRLFM</sequence>
<organism evidence="1 2">
    <name type="scientific">Xylaria flabelliformis</name>
    <dbReference type="NCBI Taxonomy" id="2512241"/>
    <lineage>
        <taxon>Eukaryota</taxon>
        <taxon>Fungi</taxon>
        <taxon>Dikarya</taxon>
        <taxon>Ascomycota</taxon>
        <taxon>Pezizomycotina</taxon>
        <taxon>Sordariomycetes</taxon>
        <taxon>Xylariomycetidae</taxon>
        <taxon>Xylariales</taxon>
        <taxon>Xylariaceae</taxon>
        <taxon>Xylaria</taxon>
    </lineage>
</organism>
<dbReference type="OrthoDB" id="4728624at2759"/>
<evidence type="ECO:0000313" key="2">
    <source>
        <dbReference type="Proteomes" id="UP000319160"/>
    </source>
</evidence>
<comment type="caution">
    <text evidence="1">The sequence shown here is derived from an EMBL/GenBank/DDBJ whole genome shotgun (WGS) entry which is preliminary data.</text>
</comment>